<proteinExistence type="predicted"/>
<feature type="compositionally biased region" description="Polar residues" evidence="1">
    <location>
        <begin position="656"/>
        <end position="674"/>
    </location>
</feature>
<feature type="compositionally biased region" description="Basic and acidic residues" evidence="1">
    <location>
        <begin position="628"/>
        <end position="637"/>
    </location>
</feature>
<name>A0ABV2A4T6_9ACTN</name>
<organism evidence="2 3">
    <name type="scientific">Nocardiopsis tropica</name>
    <dbReference type="NCBI Taxonomy" id="109330"/>
    <lineage>
        <taxon>Bacteria</taxon>
        <taxon>Bacillati</taxon>
        <taxon>Actinomycetota</taxon>
        <taxon>Actinomycetes</taxon>
        <taxon>Streptosporangiales</taxon>
        <taxon>Nocardiopsidaceae</taxon>
        <taxon>Nocardiopsis</taxon>
    </lineage>
</organism>
<accession>A0ABV2A4T6</accession>
<evidence type="ECO:0000256" key="1">
    <source>
        <dbReference type="SAM" id="MobiDB-lite"/>
    </source>
</evidence>
<evidence type="ECO:0008006" key="4">
    <source>
        <dbReference type="Google" id="ProtNLM"/>
    </source>
</evidence>
<keyword evidence="3" id="KW-1185">Reference proteome</keyword>
<dbReference type="EMBL" id="JBEQNB010000027">
    <property type="protein sequence ID" value="MES0838342.1"/>
    <property type="molecule type" value="Genomic_DNA"/>
</dbReference>
<sequence>MPPFGPDTAEWVRETAKWLLGMEIPSANPPAMRRLADHKDHVAATLEELKELLTLVRRKVRTDFSGTAADYYDASIAQFTTGDNDYIGSGAKTARNASTVLRDGAANAEHSHWMAFGQLVQLILEIAWCIAMAQWTMGASRALIPWFKYIRSIAIQRILTWLTLTVPSHQITEQLFASLDSIVQRVQIDAGTRRFHDTEMTRLTHGGAGLSALISAGFSGAVDGLFSHQVRDLLRTNLDTLADVPPPPRIDTPPPGRPDTTPTPAPGAGVPGPTPAPVPEAAAPVPDLNINRDLAGVFAAYERDLAATFNPPAGKTAFDNPFVNSDFRDDLAGVFAAHYGSALGATGARALGSGYADTLMAHWGRPDLTHRLADLLDATPLPSPTRTHLAQTIPTALTHGMGDYMTRPLVKAEILGTGAASGALEGYLGEGTTNALLTDQGWQANGYSATSGAFQSTFQTVTVDTALAAIDHVQSPPAPLPPPDAETTTGSTTGPTGPTGINGSTNENGRESDPVPSGRSAPPGATPGTHEAPDTPSTDITRTDTAPAPSDTPPHALGDTGAPHGRTGSGGEDSTRTTTSDGTRGEDLHTPRTVPPDPLAPASEHPDRFAPTAVGSPTGEQPTAPGHHAPDDPRTPETDSGATPLTAAAPLVPPVQQHTPNTSASPTTGATENGTAAPGTPADTRNRPGSTLDPAHGRDGLRTDDHSGTRAPAPTDTRSADEPSVRTSSTASPADQGEHNGADHTPGPADHASDTAPESLAHAPLSDHGHTPSAHADLPSEVTPERGGSEADRPPQAGSSRSSEDASAADRGQPDHGATSDSGRESAERNSGADTGDVPPREHGTADGDIDGGDDDFYSLSAPAPHTTSDPDDPWNGNPPTSLDLSALTAGGKDTKSAGQPFTVGEAVADLADPGYGLRDLDAIGRQTIEDTRVFTMDVDDPDSDGDSDSDSDDSDGDPENLPDAPHHSGGVPAPAPWRGSDQDQVPGAGMGESVRARTDDQAADQWAGSVLPTLVTAQGTPARVQGAHNLNTIPDSIREYTDHARGTVDDGLATGDVAPGDRDDFARIVSDIDAALGHAALPVAITVHLGADRALLRRLGIDPHDPGRVVGTVVDIPHYLSGTFGTRAAEDAPAYLMLRIPHGFPAAHIRPSSPGRVLVARGARLYIHAAYTQSGEPAPGTRVEDLLFVEAEVVPG</sequence>
<feature type="compositionally biased region" description="Basic and acidic residues" evidence="1">
    <location>
        <begin position="695"/>
        <end position="708"/>
    </location>
</feature>
<feature type="region of interest" description="Disordered" evidence="1">
    <location>
        <begin position="238"/>
        <end position="284"/>
    </location>
</feature>
<evidence type="ECO:0000313" key="3">
    <source>
        <dbReference type="Proteomes" id="UP001432401"/>
    </source>
</evidence>
<feature type="non-terminal residue" evidence="2">
    <location>
        <position position="1197"/>
    </location>
</feature>
<feature type="compositionally biased region" description="Basic and acidic residues" evidence="1">
    <location>
        <begin position="783"/>
        <end position="793"/>
    </location>
</feature>
<dbReference type="Gene3D" id="3.90.176.10">
    <property type="entry name" value="Toxin ADP-ribosyltransferase, Chain A, domain 1"/>
    <property type="match status" value="1"/>
</dbReference>
<gene>
    <name evidence="2" type="ORF">ABUK86_31565</name>
</gene>
<feature type="compositionally biased region" description="Low complexity" evidence="1">
    <location>
        <begin position="797"/>
        <end position="811"/>
    </location>
</feature>
<feature type="region of interest" description="Disordered" evidence="1">
    <location>
        <begin position="473"/>
        <end position="903"/>
    </location>
</feature>
<feature type="compositionally biased region" description="Acidic residues" evidence="1">
    <location>
        <begin position="848"/>
        <end position="857"/>
    </location>
</feature>
<comment type="caution">
    <text evidence="2">The sequence shown here is derived from an EMBL/GenBank/DDBJ whole genome shotgun (WGS) entry which is preliminary data.</text>
</comment>
<dbReference type="Proteomes" id="UP001432401">
    <property type="component" value="Unassembled WGS sequence"/>
</dbReference>
<reference evidence="2 3" key="1">
    <citation type="submission" date="2024-06" db="EMBL/GenBank/DDBJ databases">
        <authorList>
            <person name="Bataeva Y.V."/>
            <person name="Grigorian L.N."/>
            <person name="Solomentsev V.I."/>
        </authorList>
    </citation>
    <scope>NUCLEOTIDE SEQUENCE [LARGE SCALE GENOMIC DNA]</scope>
    <source>
        <strain evidence="3">SCPM-O-B-12605 (RCAM04882)</strain>
    </source>
</reference>
<feature type="compositionally biased region" description="Low complexity" evidence="1">
    <location>
        <begin position="487"/>
        <end position="506"/>
    </location>
</feature>
<feature type="compositionally biased region" description="Acidic residues" evidence="1">
    <location>
        <begin position="938"/>
        <end position="961"/>
    </location>
</feature>
<evidence type="ECO:0000313" key="2">
    <source>
        <dbReference type="EMBL" id="MES0838342.1"/>
    </source>
</evidence>
<feature type="region of interest" description="Disordered" evidence="1">
    <location>
        <begin position="929"/>
        <end position="1003"/>
    </location>
</feature>
<protein>
    <recommendedName>
        <fullName evidence="4">ADP-ribosyltransferase exoenzyme</fullName>
    </recommendedName>
</protein>
<feature type="compositionally biased region" description="Pro residues" evidence="1">
    <location>
        <begin position="244"/>
        <end position="265"/>
    </location>
</feature>